<name>A0A9N9CXR4_9GLOM</name>
<sequence length="52" mass="5661">MGWIAIEKGKGPTSAAARWSMGRLSVLCKTTIKHVADNMKVSNALKTFEVIL</sequence>
<evidence type="ECO:0000313" key="1">
    <source>
        <dbReference type="EMBL" id="CAG8618996.1"/>
    </source>
</evidence>
<organism evidence="1 2">
    <name type="scientific">Paraglomus brasilianum</name>
    <dbReference type="NCBI Taxonomy" id="144538"/>
    <lineage>
        <taxon>Eukaryota</taxon>
        <taxon>Fungi</taxon>
        <taxon>Fungi incertae sedis</taxon>
        <taxon>Mucoromycota</taxon>
        <taxon>Glomeromycotina</taxon>
        <taxon>Glomeromycetes</taxon>
        <taxon>Paraglomerales</taxon>
        <taxon>Paraglomeraceae</taxon>
        <taxon>Paraglomus</taxon>
    </lineage>
</organism>
<reference evidence="1" key="1">
    <citation type="submission" date="2021-06" db="EMBL/GenBank/DDBJ databases">
        <authorList>
            <person name="Kallberg Y."/>
            <person name="Tangrot J."/>
            <person name="Rosling A."/>
        </authorList>
    </citation>
    <scope>NUCLEOTIDE SEQUENCE</scope>
    <source>
        <strain evidence="1">BR232B</strain>
    </source>
</reference>
<gene>
    <name evidence="1" type="ORF">PBRASI_LOCUS8594</name>
</gene>
<proteinExistence type="predicted"/>
<comment type="caution">
    <text evidence="1">The sequence shown here is derived from an EMBL/GenBank/DDBJ whole genome shotgun (WGS) entry which is preliminary data.</text>
</comment>
<keyword evidence="2" id="KW-1185">Reference proteome</keyword>
<evidence type="ECO:0000313" key="2">
    <source>
        <dbReference type="Proteomes" id="UP000789739"/>
    </source>
</evidence>
<dbReference type="AlphaFoldDB" id="A0A9N9CXR4"/>
<accession>A0A9N9CXR4</accession>
<dbReference type="EMBL" id="CAJVPI010001572">
    <property type="protein sequence ID" value="CAG8618996.1"/>
    <property type="molecule type" value="Genomic_DNA"/>
</dbReference>
<protein>
    <submittedName>
        <fullName evidence="1">11229_t:CDS:1</fullName>
    </submittedName>
</protein>
<dbReference type="Proteomes" id="UP000789739">
    <property type="component" value="Unassembled WGS sequence"/>
</dbReference>